<name>A0ABY4YDL9_9GAMM</name>
<protein>
    <submittedName>
        <fullName evidence="1">AHH domain-containing protein</fullName>
    </submittedName>
</protein>
<organism evidence="1 2">
    <name type="scientific">Legionella lytica</name>
    <dbReference type="NCBI Taxonomy" id="96232"/>
    <lineage>
        <taxon>Bacteria</taxon>
        <taxon>Pseudomonadati</taxon>
        <taxon>Pseudomonadota</taxon>
        <taxon>Gammaproteobacteria</taxon>
        <taxon>Legionellales</taxon>
        <taxon>Legionellaceae</taxon>
        <taxon>Legionella</taxon>
    </lineage>
</organism>
<dbReference type="RefSeq" id="WP_407659002.1">
    <property type="nucleotide sequence ID" value="NZ_CP071528.1"/>
</dbReference>
<sequence length="77" mass="9038">MSFGNYLENYNSRINKIYLPTQANQHPSRSIHIARHTNDYSEKIARQMDIAVSLIESHHFNQAWQSMNASTHYLRCS</sequence>
<dbReference type="InterPro" id="IPR032871">
    <property type="entry name" value="AHH_dom_containing"/>
</dbReference>
<dbReference type="EMBL" id="CP071528">
    <property type="protein sequence ID" value="USQ15247.1"/>
    <property type="molecule type" value="Genomic_DNA"/>
</dbReference>
<evidence type="ECO:0000313" key="1">
    <source>
        <dbReference type="EMBL" id="USQ15247.1"/>
    </source>
</evidence>
<proteinExistence type="predicted"/>
<accession>A0ABY4YDL9</accession>
<keyword evidence="1" id="KW-0614">Plasmid</keyword>
<geneLocation type="plasmid" evidence="1 2">
    <name>pLlyPCM2298_1</name>
</geneLocation>
<reference evidence="1" key="1">
    <citation type="submission" date="2021-03" db="EMBL/GenBank/DDBJ databases">
        <title>Legionella lytica PCM 2298.</title>
        <authorList>
            <person name="Koper P."/>
        </authorList>
    </citation>
    <scope>NUCLEOTIDE SEQUENCE</scope>
    <source>
        <strain evidence="1">PCM 2298</strain>
        <plasmid evidence="1">pLlyPCM2298_1</plasmid>
    </source>
</reference>
<dbReference type="Proteomes" id="UP001057474">
    <property type="component" value="Plasmid pLlyPCM2298_1"/>
</dbReference>
<dbReference type="Pfam" id="PF14412">
    <property type="entry name" value="AHH"/>
    <property type="match status" value="1"/>
</dbReference>
<keyword evidence="2" id="KW-1185">Reference proteome</keyword>
<evidence type="ECO:0000313" key="2">
    <source>
        <dbReference type="Proteomes" id="UP001057474"/>
    </source>
</evidence>
<gene>
    <name evidence="1" type="ORF">J2N86_14890</name>
</gene>